<name>A0ABS5QJ92_9PROT</name>
<feature type="compositionally biased region" description="Low complexity" evidence="1">
    <location>
        <begin position="55"/>
        <end position="64"/>
    </location>
</feature>
<feature type="region of interest" description="Disordered" evidence="1">
    <location>
        <begin position="50"/>
        <end position="112"/>
    </location>
</feature>
<evidence type="ECO:0000313" key="4">
    <source>
        <dbReference type="Proteomes" id="UP000766336"/>
    </source>
</evidence>
<protein>
    <submittedName>
        <fullName evidence="3">Uncharacterized protein</fullName>
    </submittedName>
</protein>
<evidence type="ECO:0000313" key="3">
    <source>
        <dbReference type="EMBL" id="MBS7813431.1"/>
    </source>
</evidence>
<keyword evidence="4" id="KW-1185">Reference proteome</keyword>
<evidence type="ECO:0000256" key="2">
    <source>
        <dbReference type="SAM" id="SignalP"/>
    </source>
</evidence>
<evidence type="ECO:0000256" key="1">
    <source>
        <dbReference type="SAM" id="MobiDB-lite"/>
    </source>
</evidence>
<dbReference type="Proteomes" id="UP000766336">
    <property type="component" value="Unassembled WGS sequence"/>
</dbReference>
<dbReference type="RefSeq" id="WP_213672138.1">
    <property type="nucleotide sequence ID" value="NZ_JAHCDA010000005.1"/>
</dbReference>
<accession>A0ABS5QJ92</accession>
<feature type="chain" id="PRO_5047251868" evidence="2">
    <location>
        <begin position="21"/>
        <end position="112"/>
    </location>
</feature>
<proteinExistence type="predicted"/>
<reference evidence="3 4" key="1">
    <citation type="submission" date="2021-05" db="EMBL/GenBank/DDBJ databases">
        <title>Roseococcus sp. XZZS9, whole genome shotgun sequencing project.</title>
        <authorList>
            <person name="Zhao G."/>
            <person name="Shen L."/>
        </authorList>
    </citation>
    <scope>NUCLEOTIDE SEQUENCE [LARGE SCALE GENOMIC DNA]</scope>
    <source>
        <strain evidence="3 4">XZZS9</strain>
    </source>
</reference>
<comment type="caution">
    <text evidence="3">The sequence shown here is derived from an EMBL/GenBank/DDBJ whole genome shotgun (WGS) entry which is preliminary data.</text>
</comment>
<gene>
    <name evidence="3" type="ORF">KHU32_21000</name>
</gene>
<keyword evidence="2" id="KW-0732">Signal</keyword>
<feature type="signal peptide" evidence="2">
    <location>
        <begin position="1"/>
        <end position="20"/>
    </location>
</feature>
<organism evidence="3 4">
    <name type="scientific">Roseococcus pinisoli</name>
    <dbReference type="NCBI Taxonomy" id="2835040"/>
    <lineage>
        <taxon>Bacteria</taxon>
        <taxon>Pseudomonadati</taxon>
        <taxon>Pseudomonadota</taxon>
        <taxon>Alphaproteobacteria</taxon>
        <taxon>Acetobacterales</taxon>
        <taxon>Roseomonadaceae</taxon>
        <taxon>Roseococcus</taxon>
    </lineage>
</organism>
<dbReference type="EMBL" id="JAHCDA010000005">
    <property type="protein sequence ID" value="MBS7813431.1"/>
    <property type="molecule type" value="Genomic_DNA"/>
</dbReference>
<sequence>MRLALILLALLLALPFPAEAQSRGRMAGLRNPHASGAALEAARRYLCPNGGTPQGRGRCSRGSSVGLLESDPDVRGWDRGISAPTHSQRPCPEGTTPTAARAQPGVTRCVAG</sequence>